<evidence type="ECO:0000313" key="10">
    <source>
        <dbReference type="EMBL" id="TRO64389.1"/>
    </source>
</evidence>
<organism evidence="10 11">
    <name type="scientific">Christiangramia sabulilitoris</name>
    <dbReference type="NCBI Taxonomy" id="2583991"/>
    <lineage>
        <taxon>Bacteria</taxon>
        <taxon>Pseudomonadati</taxon>
        <taxon>Bacteroidota</taxon>
        <taxon>Flavobacteriia</taxon>
        <taxon>Flavobacteriales</taxon>
        <taxon>Flavobacteriaceae</taxon>
        <taxon>Christiangramia</taxon>
    </lineage>
</organism>
<proteinExistence type="inferred from homology"/>
<gene>
    <name evidence="10" type="ORF">FGM01_12930</name>
</gene>
<dbReference type="OrthoDB" id="9793799at2"/>
<feature type="transmembrane region" description="Helical" evidence="7">
    <location>
        <begin position="12"/>
        <end position="32"/>
    </location>
</feature>
<dbReference type="PANTHER" id="PTHR34582">
    <property type="entry name" value="UPF0702 TRANSMEMBRANE PROTEIN YCAP"/>
    <property type="match status" value="1"/>
</dbReference>
<keyword evidence="3" id="KW-1003">Cell membrane</keyword>
<dbReference type="AlphaFoldDB" id="A0A550I075"/>
<accession>A0A550I075</accession>
<comment type="subcellular location">
    <subcellularLocation>
        <location evidence="1">Cell membrane</location>
        <topology evidence="1">Multi-pass membrane protein</topology>
    </subcellularLocation>
</comment>
<feature type="transmembrane region" description="Helical" evidence="7">
    <location>
        <begin position="67"/>
        <end position="87"/>
    </location>
</feature>
<dbReference type="InterPro" id="IPR023090">
    <property type="entry name" value="UPF0702_alpha/beta_dom_sf"/>
</dbReference>
<dbReference type="PANTHER" id="PTHR34582:SF6">
    <property type="entry name" value="UPF0702 TRANSMEMBRANE PROTEIN YCAP"/>
    <property type="match status" value="1"/>
</dbReference>
<dbReference type="Proteomes" id="UP000315131">
    <property type="component" value="Unassembled WGS sequence"/>
</dbReference>
<feature type="domain" description="YetF C-terminal" evidence="8">
    <location>
        <begin position="89"/>
        <end position="163"/>
    </location>
</feature>
<keyword evidence="11" id="KW-1185">Reference proteome</keyword>
<evidence type="ECO:0000256" key="6">
    <source>
        <dbReference type="ARBA" id="ARBA00023136"/>
    </source>
</evidence>
<keyword evidence="6 7" id="KW-0472">Membrane</keyword>
<evidence type="ECO:0000259" key="8">
    <source>
        <dbReference type="Pfam" id="PF04239"/>
    </source>
</evidence>
<reference evidence="10 11" key="1">
    <citation type="submission" date="2019-06" db="EMBL/GenBank/DDBJ databases">
        <title>Gramella sabulilitoris sp. nov., isolated from a marine sand.</title>
        <authorList>
            <person name="Yoon J.-H."/>
        </authorList>
    </citation>
    <scope>NUCLEOTIDE SEQUENCE [LARGE SCALE GENOMIC DNA]</scope>
    <source>
        <strain evidence="10 11">HSMS-1</strain>
    </source>
</reference>
<dbReference type="EMBL" id="VHSF01000003">
    <property type="protein sequence ID" value="TRO64389.1"/>
    <property type="molecule type" value="Genomic_DNA"/>
</dbReference>
<dbReference type="InterPro" id="IPR007353">
    <property type="entry name" value="DUF421"/>
</dbReference>
<evidence type="ECO:0000256" key="7">
    <source>
        <dbReference type="SAM" id="Phobius"/>
    </source>
</evidence>
<comment type="similarity">
    <text evidence="2">Belongs to the UPF0702 family.</text>
</comment>
<evidence type="ECO:0000313" key="11">
    <source>
        <dbReference type="Proteomes" id="UP000315131"/>
    </source>
</evidence>
<dbReference type="Gene3D" id="3.30.240.20">
    <property type="entry name" value="bsu07140 like domains"/>
    <property type="match status" value="1"/>
</dbReference>
<evidence type="ECO:0000256" key="3">
    <source>
        <dbReference type="ARBA" id="ARBA00022475"/>
    </source>
</evidence>
<evidence type="ECO:0000256" key="4">
    <source>
        <dbReference type="ARBA" id="ARBA00022692"/>
    </source>
</evidence>
<name>A0A550I075_9FLAO</name>
<dbReference type="Pfam" id="PF04239">
    <property type="entry name" value="DUF421"/>
    <property type="match status" value="1"/>
</dbReference>
<dbReference type="Pfam" id="PF20730">
    <property type="entry name" value="YetF_N"/>
    <property type="match status" value="1"/>
</dbReference>
<comment type="caution">
    <text evidence="10">The sequence shown here is derived from an EMBL/GenBank/DDBJ whole genome shotgun (WGS) entry which is preliminary data.</text>
</comment>
<evidence type="ECO:0000256" key="2">
    <source>
        <dbReference type="ARBA" id="ARBA00006448"/>
    </source>
</evidence>
<protein>
    <submittedName>
        <fullName evidence="10">DUF421 domain-containing protein</fullName>
    </submittedName>
</protein>
<feature type="domain" description="YetF-like N-terminal transmembrane" evidence="9">
    <location>
        <begin position="24"/>
        <end position="84"/>
    </location>
</feature>
<dbReference type="RefSeq" id="WP_143411584.1">
    <property type="nucleotide sequence ID" value="NZ_VHSF01000003.1"/>
</dbReference>
<evidence type="ECO:0000256" key="1">
    <source>
        <dbReference type="ARBA" id="ARBA00004651"/>
    </source>
</evidence>
<dbReference type="InterPro" id="IPR048454">
    <property type="entry name" value="YetF_N"/>
</dbReference>
<keyword evidence="4 7" id="KW-0812">Transmembrane</keyword>
<evidence type="ECO:0000259" key="9">
    <source>
        <dbReference type="Pfam" id="PF20730"/>
    </source>
</evidence>
<keyword evidence="5 7" id="KW-1133">Transmembrane helix</keyword>
<evidence type="ECO:0000256" key="5">
    <source>
        <dbReference type="ARBA" id="ARBA00022989"/>
    </source>
</evidence>
<sequence length="179" mass="20224">MEKWFQFKEANLLAICLTAIGIYIAIIVYTRLAGKRSFSKMSSFDFAMTVAVGSMIATTVLSKSVSLWEGIVGLGMVYILQISVALLRRFKTVKRMVDNNPLLLMDGKEILYDNLKKARVTVGDLRSKLREANVIKLEEVKAVVYEATGDISVLHSQNYDQDLADWLLKDVEREQHIGF</sequence>
<dbReference type="GO" id="GO:0005886">
    <property type="term" value="C:plasma membrane"/>
    <property type="evidence" value="ECO:0007669"/>
    <property type="project" value="UniProtKB-SubCell"/>
</dbReference>